<reference evidence="1 2" key="1">
    <citation type="submission" date="2016-10" db="EMBL/GenBank/DDBJ databases">
        <authorList>
            <person name="de Groot N.N."/>
        </authorList>
    </citation>
    <scope>NUCLEOTIDE SEQUENCE [LARGE SCALE GENOMIC DNA]</scope>
    <source>
        <strain evidence="1 2">SP2</strain>
    </source>
</reference>
<dbReference type="OrthoDB" id="290446at2157"/>
<dbReference type="CDD" id="cd00090">
    <property type="entry name" value="HTH_ARSR"/>
    <property type="match status" value="1"/>
</dbReference>
<dbReference type="InterPro" id="IPR036388">
    <property type="entry name" value="WH-like_DNA-bd_sf"/>
</dbReference>
<dbReference type="Gene3D" id="1.10.10.10">
    <property type="entry name" value="Winged helix-like DNA-binding domain superfamily/Winged helix DNA-binding domain"/>
    <property type="match status" value="1"/>
</dbReference>
<proteinExistence type="predicted"/>
<dbReference type="EMBL" id="FORO01000009">
    <property type="protein sequence ID" value="SFI92194.1"/>
    <property type="molecule type" value="Genomic_DNA"/>
</dbReference>
<dbReference type="Proteomes" id="UP000182829">
    <property type="component" value="Unassembled WGS sequence"/>
</dbReference>
<dbReference type="InterPro" id="IPR011991">
    <property type="entry name" value="ArsR-like_HTH"/>
</dbReference>
<dbReference type="Pfam" id="PF12840">
    <property type="entry name" value="HTH_20"/>
    <property type="match status" value="1"/>
</dbReference>
<sequence>MSRYTSPRVDDSTDNGTILGLLSDDYAREILQALSEDPATAEELTDRCSGSKVTVYRRLNDLEENSLVSATTDISRDGHHCKVYRNALSEVTVSITGDGPEVEVVRTGGRQ</sequence>
<protein>
    <submittedName>
        <fullName evidence="1">Helix-turn-helix domain-containing protein</fullName>
    </submittedName>
</protein>
<evidence type="ECO:0000313" key="1">
    <source>
        <dbReference type="EMBL" id="SFI92194.1"/>
    </source>
</evidence>
<dbReference type="InterPro" id="IPR036390">
    <property type="entry name" value="WH_DNA-bd_sf"/>
</dbReference>
<name>A0A1I3M589_9EURY</name>
<dbReference type="AlphaFoldDB" id="A0A1I3M589"/>
<accession>A0A1I3M589</accession>
<dbReference type="OMA" id="YVCALLC"/>
<evidence type="ECO:0000313" key="2">
    <source>
        <dbReference type="Proteomes" id="UP000182829"/>
    </source>
</evidence>
<organism evidence="1 2">
    <name type="scientific">Natronobacterium gregoryi</name>
    <dbReference type="NCBI Taxonomy" id="44930"/>
    <lineage>
        <taxon>Archaea</taxon>
        <taxon>Methanobacteriati</taxon>
        <taxon>Methanobacteriota</taxon>
        <taxon>Stenosarchaea group</taxon>
        <taxon>Halobacteria</taxon>
        <taxon>Halobacteriales</taxon>
        <taxon>Natrialbaceae</taxon>
        <taxon>Natronobacterium</taxon>
    </lineage>
</organism>
<gene>
    <name evidence="1" type="ORF">SAMN05443661_10994</name>
</gene>
<dbReference type="SUPFAM" id="SSF46785">
    <property type="entry name" value="Winged helix' DNA-binding domain"/>
    <property type="match status" value="1"/>
</dbReference>